<reference evidence="2" key="1">
    <citation type="submission" date="2023-03" db="EMBL/GenBank/DDBJ databases">
        <title>Massive genome expansion in bonnet fungi (Mycena s.s.) driven by repeated elements and novel gene families across ecological guilds.</title>
        <authorList>
            <consortium name="Lawrence Berkeley National Laboratory"/>
            <person name="Harder C.B."/>
            <person name="Miyauchi S."/>
            <person name="Viragh M."/>
            <person name="Kuo A."/>
            <person name="Thoen E."/>
            <person name="Andreopoulos B."/>
            <person name="Lu D."/>
            <person name="Skrede I."/>
            <person name="Drula E."/>
            <person name="Henrissat B."/>
            <person name="Morin E."/>
            <person name="Kohler A."/>
            <person name="Barry K."/>
            <person name="LaButti K."/>
            <person name="Morin E."/>
            <person name="Salamov A."/>
            <person name="Lipzen A."/>
            <person name="Mereny Z."/>
            <person name="Hegedus B."/>
            <person name="Baldrian P."/>
            <person name="Stursova M."/>
            <person name="Weitz H."/>
            <person name="Taylor A."/>
            <person name="Grigoriev I.V."/>
            <person name="Nagy L.G."/>
            <person name="Martin F."/>
            <person name="Kauserud H."/>
        </authorList>
    </citation>
    <scope>NUCLEOTIDE SEQUENCE</scope>
    <source>
        <strain evidence="2">CBHHK200</strain>
    </source>
</reference>
<gene>
    <name evidence="2" type="ORF">C8F04DRAFT_1181733</name>
</gene>
<evidence type="ECO:0000313" key="3">
    <source>
        <dbReference type="Proteomes" id="UP001218188"/>
    </source>
</evidence>
<evidence type="ECO:0000256" key="1">
    <source>
        <dbReference type="SAM" id="MobiDB-lite"/>
    </source>
</evidence>
<dbReference type="Proteomes" id="UP001218188">
    <property type="component" value="Unassembled WGS sequence"/>
</dbReference>
<keyword evidence="3" id="KW-1185">Reference proteome</keyword>
<dbReference type="AlphaFoldDB" id="A0AAD6T009"/>
<feature type="region of interest" description="Disordered" evidence="1">
    <location>
        <begin position="182"/>
        <end position="201"/>
    </location>
</feature>
<dbReference type="EMBL" id="JARJCM010000045">
    <property type="protein sequence ID" value="KAJ7036206.1"/>
    <property type="molecule type" value="Genomic_DNA"/>
</dbReference>
<accession>A0AAD6T009</accession>
<evidence type="ECO:0000313" key="2">
    <source>
        <dbReference type="EMBL" id="KAJ7036206.1"/>
    </source>
</evidence>
<sequence length="201" mass="23092">MAMRNPSEGFLTETSPYAFDRKESYKIRGAGLRRKRKLEGRRAYEVVWSHRMPTPNAAKSKRRLSSLTQRKGVKTSIDPAQWEAELLAGTTELEGFSVVRGLYKMCPKVWICSSEYDPGLNGQVRCRDTVWRAVGFGTGTWDSRNKYILKEAEQAMLITVKDLNLNKVGVRPRRTTTRFKKGGVPAHEKLKVKRKRRTRET</sequence>
<proteinExistence type="predicted"/>
<feature type="compositionally biased region" description="Basic residues" evidence="1">
    <location>
        <begin position="190"/>
        <end position="201"/>
    </location>
</feature>
<organism evidence="2 3">
    <name type="scientific">Mycena alexandri</name>
    <dbReference type="NCBI Taxonomy" id="1745969"/>
    <lineage>
        <taxon>Eukaryota</taxon>
        <taxon>Fungi</taxon>
        <taxon>Dikarya</taxon>
        <taxon>Basidiomycota</taxon>
        <taxon>Agaricomycotina</taxon>
        <taxon>Agaricomycetes</taxon>
        <taxon>Agaricomycetidae</taxon>
        <taxon>Agaricales</taxon>
        <taxon>Marasmiineae</taxon>
        <taxon>Mycenaceae</taxon>
        <taxon>Mycena</taxon>
    </lineage>
</organism>
<protein>
    <submittedName>
        <fullName evidence="2">Uncharacterized protein</fullName>
    </submittedName>
</protein>
<comment type="caution">
    <text evidence="2">The sequence shown here is derived from an EMBL/GenBank/DDBJ whole genome shotgun (WGS) entry which is preliminary data.</text>
</comment>
<name>A0AAD6T009_9AGAR</name>